<dbReference type="Pfam" id="PF00679">
    <property type="entry name" value="EFG_C"/>
    <property type="match status" value="1"/>
</dbReference>
<evidence type="ECO:0000256" key="1">
    <source>
        <dbReference type="ARBA" id="ARBA00005870"/>
    </source>
</evidence>
<comment type="function">
    <text evidence="7">Catalyzes the GTP-dependent ribosomal translocation step during translation elongation. During this step, the ribosome changes from the pre-translocational (PRE) to the post-translocational (POST) state as the newly formed A-site-bound peptidyl-tRNA and P-site-bound deacylated tRNA move to the P and E sites, respectively. Catalyzes the coordinated movement of the two tRNA molecules, the mRNA and conformational changes in the ribosome.</text>
</comment>
<dbReference type="InterPro" id="IPR035647">
    <property type="entry name" value="EFG_III/V"/>
</dbReference>
<evidence type="ECO:0000259" key="9">
    <source>
        <dbReference type="PROSITE" id="PS51722"/>
    </source>
</evidence>
<dbReference type="Pfam" id="PF14492">
    <property type="entry name" value="EFG_III"/>
    <property type="match status" value="1"/>
</dbReference>
<protein>
    <recommendedName>
        <fullName evidence="2 8">Elongation factor G</fullName>
    </recommendedName>
</protein>
<dbReference type="GO" id="GO:0005525">
    <property type="term" value="F:GTP binding"/>
    <property type="evidence" value="ECO:0007669"/>
    <property type="project" value="UniProtKB-UniRule"/>
</dbReference>
<feature type="domain" description="Tr-type G" evidence="9">
    <location>
        <begin position="9"/>
        <end position="283"/>
    </location>
</feature>
<dbReference type="PANTHER" id="PTHR43261:SF6">
    <property type="entry name" value="ELONGATION FACTOR G-LIKE PROTEIN"/>
    <property type="match status" value="1"/>
</dbReference>
<dbReference type="SUPFAM" id="SSF54980">
    <property type="entry name" value="EF-G C-terminal domain-like"/>
    <property type="match status" value="2"/>
</dbReference>
<evidence type="ECO:0000256" key="2">
    <source>
        <dbReference type="ARBA" id="ARBA00017872"/>
    </source>
</evidence>
<dbReference type="InterPro" id="IPR047872">
    <property type="entry name" value="EFG_IV"/>
</dbReference>
<dbReference type="InterPro" id="IPR009022">
    <property type="entry name" value="EFG_III"/>
</dbReference>
<keyword evidence="11" id="KW-1185">Reference proteome</keyword>
<evidence type="ECO:0000313" key="11">
    <source>
        <dbReference type="Proteomes" id="UP000199197"/>
    </source>
</evidence>
<dbReference type="CDD" id="cd04170">
    <property type="entry name" value="EF-G_bact"/>
    <property type="match status" value="1"/>
</dbReference>
<dbReference type="SMART" id="SM00889">
    <property type="entry name" value="EFG_IV"/>
    <property type="match status" value="1"/>
</dbReference>
<evidence type="ECO:0000256" key="3">
    <source>
        <dbReference type="ARBA" id="ARBA00022741"/>
    </source>
</evidence>
<evidence type="ECO:0000313" key="10">
    <source>
        <dbReference type="EMBL" id="CUT01361.1"/>
    </source>
</evidence>
<dbReference type="FunFam" id="3.30.230.10:FF:000003">
    <property type="entry name" value="Elongation factor G"/>
    <property type="match status" value="1"/>
</dbReference>
<dbReference type="SMART" id="SM00838">
    <property type="entry name" value="EFG_C"/>
    <property type="match status" value="1"/>
</dbReference>
<evidence type="ECO:0000256" key="5">
    <source>
        <dbReference type="ARBA" id="ARBA00022917"/>
    </source>
</evidence>
<dbReference type="CDD" id="cd16262">
    <property type="entry name" value="EFG_III"/>
    <property type="match status" value="1"/>
</dbReference>
<dbReference type="GO" id="GO:0032790">
    <property type="term" value="P:ribosome disassembly"/>
    <property type="evidence" value="ECO:0007669"/>
    <property type="project" value="TreeGrafter"/>
</dbReference>
<keyword evidence="3" id="KW-0547">Nucleotide-binding</keyword>
<dbReference type="Pfam" id="PF00009">
    <property type="entry name" value="GTP_EFTU"/>
    <property type="match status" value="1"/>
</dbReference>
<dbReference type="InterPro" id="IPR005517">
    <property type="entry name" value="Transl_elong_EFG/EF2_IV"/>
</dbReference>
<dbReference type="PRINTS" id="PR00315">
    <property type="entry name" value="ELONGATNFCT"/>
</dbReference>
<name>A0A0P1MYV9_9BACT</name>
<dbReference type="InterPro" id="IPR004540">
    <property type="entry name" value="Transl_elong_EFG/EF2"/>
</dbReference>
<dbReference type="PANTHER" id="PTHR43261">
    <property type="entry name" value="TRANSLATION ELONGATION FACTOR G-RELATED"/>
    <property type="match status" value="1"/>
</dbReference>
<accession>A0A0P1MYV9</accession>
<dbReference type="InterPro" id="IPR020568">
    <property type="entry name" value="Ribosomal_Su5_D2-typ_SF"/>
</dbReference>
<organism evidence="10 11">
    <name type="scientific">Candidatus Chryseopegocella kryptomonas</name>
    <dbReference type="NCBI Taxonomy" id="1633643"/>
    <lineage>
        <taxon>Bacteria</taxon>
        <taxon>Pseudomonadati</taxon>
        <taxon>Candidatus Kryptoniota</taxon>
        <taxon>Candidatus Chryseopegocella</taxon>
    </lineage>
</organism>
<dbReference type="InterPro" id="IPR000795">
    <property type="entry name" value="T_Tr_GTP-bd_dom"/>
</dbReference>
<keyword evidence="4 10" id="KW-0251">Elongation factor</keyword>
<dbReference type="Pfam" id="PF22042">
    <property type="entry name" value="EF-G_D2"/>
    <property type="match status" value="1"/>
</dbReference>
<evidence type="ECO:0000256" key="8">
    <source>
        <dbReference type="NCBIfam" id="TIGR00484"/>
    </source>
</evidence>
<dbReference type="Gene3D" id="2.40.30.10">
    <property type="entry name" value="Translation factors"/>
    <property type="match status" value="1"/>
</dbReference>
<dbReference type="CDD" id="cd04088">
    <property type="entry name" value="EFG_mtEFG_II"/>
    <property type="match status" value="1"/>
</dbReference>
<dbReference type="NCBIfam" id="NF009891">
    <property type="entry name" value="PRK13351.1-1"/>
    <property type="match status" value="1"/>
</dbReference>
<dbReference type="NCBIfam" id="NF009379">
    <property type="entry name" value="PRK12740.1-3"/>
    <property type="match status" value="1"/>
</dbReference>
<dbReference type="Gene3D" id="3.30.70.870">
    <property type="entry name" value="Elongation Factor G (Translational Gtpase), domain 3"/>
    <property type="match status" value="1"/>
</dbReference>
<evidence type="ECO:0000256" key="4">
    <source>
        <dbReference type="ARBA" id="ARBA00022768"/>
    </source>
</evidence>
<dbReference type="SUPFAM" id="SSF52540">
    <property type="entry name" value="P-loop containing nucleoside triphosphate hydrolases"/>
    <property type="match status" value="1"/>
</dbReference>
<dbReference type="InterPro" id="IPR005225">
    <property type="entry name" value="Small_GTP-bd"/>
</dbReference>
<dbReference type="CDD" id="cd01434">
    <property type="entry name" value="EFG_mtEFG1_IV"/>
    <property type="match status" value="1"/>
</dbReference>
<dbReference type="SUPFAM" id="SSF50447">
    <property type="entry name" value="Translation proteins"/>
    <property type="match status" value="1"/>
</dbReference>
<dbReference type="InterPro" id="IPR014721">
    <property type="entry name" value="Ribsml_uS5_D2-typ_fold_subgr"/>
</dbReference>
<dbReference type="Gene3D" id="3.40.50.300">
    <property type="entry name" value="P-loop containing nucleotide triphosphate hydrolases"/>
    <property type="match status" value="1"/>
</dbReference>
<dbReference type="EMBL" id="CZVW01000009">
    <property type="protein sequence ID" value="CUT01361.1"/>
    <property type="molecule type" value="Genomic_DNA"/>
</dbReference>
<evidence type="ECO:0000256" key="6">
    <source>
        <dbReference type="ARBA" id="ARBA00023134"/>
    </source>
</evidence>
<dbReference type="Gene3D" id="3.30.230.10">
    <property type="match status" value="1"/>
</dbReference>
<dbReference type="InterPro" id="IPR035649">
    <property type="entry name" value="EFG_V"/>
</dbReference>
<dbReference type="GO" id="GO:0003746">
    <property type="term" value="F:translation elongation factor activity"/>
    <property type="evidence" value="ECO:0007669"/>
    <property type="project" value="UniProtKB-UniRule"/>
</dbReference>
<proteinExistence type="inferred from homology"/>
<dbReference type="NCBIfam" id="TIGR00484">
    <property type="entry name" value="EF-G"/>
    <property type="match status" value="1"/>
</dbReference>
<gene>
    <name evidence="10" type="ORF">JGI23_01022</name>
</gene>
<dbReference type="FunFam" id="3.30.70.240:FF:000001">
    <property type="entry name" value="Elongation factor G"/>
    <property type="match status" value="1"/>
</dbReference>
<dbReference type="AlphaFoldDB" id="A0A0P1MYV9"/>
<dbReference type="CDD" id="cd03713">
    <property type="entry name" value="EFG_mtEFG_C"/>
    <property type="match status" value="1"/>
</dbReference>
<dbReference type="NCBIfam" id="NF009381">
    <property type="entry name" value="PRK12740.1-5"/>
    <property type="match status" value="1"/>
</dbReference>
<dbReference type="InterPro" id="IPR053905">
    <property type="entry name" value="EF-G-like_DII"/>
</dbReference>
<dbReference type="InterPro" id="IPR041095">
    <property type="entry name" value="EFG_II"/>
</dbReference>
<dbReference type="Proteomes" id="UP000199197">
    <property type="component" value="Unassembled WGS sequence"/>
</dbReference>
<evidence type="ECO:0000256" key="7">
    <source>
        <dbReference type="ARBA" id="ARBA00024731"/>
    </source>
</evidence>
<dbReference type="SUPFAM" id="SSF54211">
    <property type="entry name" value="Ribosomal protein S5 domain 2-like"/>
    <property type="match status" value="1"/>
</dbReference>
<dbReference type="PROSITE" id="PS51722">
    <property type="entry name" value="G_TR_2"/>
    <property type="match status" value="1"/>
</dbReference>
<reference evidence="11" key="1">
    <citation type="submission" date="2015-11" db="EMBL/GenBank/DDBJ databases">
        <authorList>
            <person name="Varghese N."/>
        </authorList>
    </citation>
    <scope>NUCLEOTIDE SEQUENCE [LARGE SCALE GENOMIC DNA]</scope>
    <source>
        <strain evidence="11">JGI-23</strain>
    </source>
</reference>
<dbReference type="Gene3D" id="3.30.70.240">
    <property type="match status" value="1"/>
</dbReference>
<dbReference type="Pfam" id="PF03764">
    <property type="entry name" value="EFG_IV"/>
    <property type="match status" value="1"/>
</dbReference>
<keyword evidence="5" id="KW-0648">Protein biosynthesis</keyword>
<keyword evidence="6" id="KW-0342">GTP-binding</keyword>
<dbReference type="InterPro" id="IPR009000">
    <property type="entry name" value="Transl_B-barrel_sf"/>
</dbReference>
<dbReference type="NCBIfam" id="TIGR00231">
    <property type="entry name" value="small_GTP"/>
    <property type="match status" value="1"/>
</dbReference>
<dbReference type="InterPro" id="IPR027417">
    <property type="entry name" value="P-loop_NTPase"/>
</dbReference>
<sequence>MVVKEYPTEKIRNIGLIGHGGSGKTSFAEAILYSAGVTTRLGRVQEGNTVSDYHPDEIAQQVSINLSLLHCEWKDVKINIIDMPGYADFIGEVKSGLKVSDTALLFVKSIEGVEIGTETAWESAKETGNSVIFVVNKLDAEHSNFDNVVNQIRERFGHEAVVVQFPLNQGTNFDSIVDVLRMKVLKFARDLSGNYTEEEIPADLKEKAEKMREELIESIAETDEELLNKFFENGGLSDEELKSGFINAFAERKIFPIFCADAYHNIGVKPILDFVVDYCPSPNKKFVEANLKGDTSQTIKLNYNSSGEPVIFIFKTVSEAHVGEFSFFKVFSGTITRGIDLVNQSNGTIERLSQLYVMNGKERKEVNKFYAGDIGAVVKLKNTHTNDTLSTKTFSVVIPPIKFPEPVIQFAIISKNKGEEEKIAAGLHALHEEDPTFVFTVDNELQQTLISGQGETHLMIIAKRLKEKYGVEVELGEPKIPYRETIKGRAREQGKYKRQTGGRGQYGDVWLVLEPLPRGGGFEFVDAIVGGVVPRNYIPAVEKGVRDTMAKGVLAGYPVIDVKVTLDYGSYHPVDSSDLAFQIAASMAFKKAFMNANPVLLEPIYEIEVKVPEEYMGSVIGDISSRRGKVIGMTAEGPYQIVKAYVPQKELYRYSSALRSLTQGRGVFTARFSHYEEVPKEIADKIIAEAQKQKEAVEEE</sequence>
<comment type="similarity">
    <text evidence="1">Belongs to the TRAFAC class translation factor GTPase superfamily. Classic translation factor GTPase family. EF-G/EF-2 subfamily.</text>
</comment>
<dbReference type="GO" id="GO:0003924">
    <property type="term" value="F:GTPase activity"/>
    <property type="evidence" value="ECO:0007669"/>
    <property type="project" value="InterPro"/>
</dbReference>
<dbReference type="InterPro" id="IPR000640">
    <property type="entry name" value="EFG_V-like"/>
</dbReference>